<evidence type="ECO:0000313" key="12">
    <source>
        <dbReference type="EMBL" id="GGY66317.1"/>
    </source>
</evidence>
<keyword evidence="4" id="KW-1003">Cell membrane</keyword>
<dbReference type="Gene3D" id="3.30.1150.10">
    <property type="match status" value="1"/>
</dbReference>
<feature type="domain" description="TonB C-terminal" evidence="11">
    <location>
        <begin position="106"/>
        <end position="201"/>
    </location>
</feature>
<dbReference type="NCBIfam" id="TIGR01352">
    <property type="entry name" value="tonB_Cterm"/>
    <property type="match status" value="1"/>
</dbReference>
<keyword evidence="5" id="KW-0997">Cell inner membrane</keyword>
<accession>A0ABQ3ATJ0</accession>
<dbReference type="InterPro" id="IPR051045">
    <property type="entry name" value="TonB-dependent_transducer"/>
</dbReference>
<gene>
    <name evidence="12" type="ORF">GCM10011613_07800</name>
</gene>
<keyword evidence="3" id="KW-0813">Transport</keyword>
<dbReference type="SUPFAM" id="SSF74653">
    <property type="entry name" value="TolA/TonB C-terminal domain"/>
    <property type="match status" value="1"/>
</dbReference>
<keyword evidence="13" id="KW-1185">Reference proteome</keyword>
<keyword evidence="8 10" id="KW-1133">Transmembrane helix</keyword>
<dbReference type="InterPro" id="IPR006260">
    <property type="entry name" value="TonB/TolA_C"/>
</dbReference>
<evidence type="ECO:0000256" key="4">
    <source>
        <dbReference type="ARBA" id="ARBA00022475"/>
    </source>
</evidence>
<evidence type="ECO:0000259" key="11">
    <source>
        <dbReference type="PROSITE" id="PS52015"/>
    </source>
</evidence>
<organism evidence="12 13">
    <name type="scientific">Cellvibrio zantedeschiae</name>
    <dbReference type="NCBI Taxonomy" id="1237077"/>
    <lineage>
        <taxon>Bacteria</taxon>
        <taxon>Pseudomonadati</taxon>
        <taxon>Pseudomonadota</taxon>
        <taxon>Gammaproteobacteria</taxon>
        <taxon>Cellvibrionales</taxon>
        <taxon>Cellvibrionaceae</taxon>
        <taxon>Cellvibrio</taxon>
    </lineage>
</organism>
<evidence type="ECO:0000256" key="6">
    <source>
        <dbReference type="ARBA" id="ARBA00022692"/>
    </source>
</evidence>
<sequence>MSYHVQQNTQQRSLGIFIVIAFHLLLIWALTTGLAQRIINVLPLVPLKVAPIEEKVTPPPPIDVPKPNVDNKTQIIVDTNLPVVDFASDTGPQVIKRGGGDIIQTATMSKPRLIRATKPDYPLAASRLGEQGASGLRFLVNTDGSLSNVELVTSSGSSRLDEAAIKHAKRNWAFTPCMENEKAVPCWHQTKLVWRLEDAKR</sequence>
<comment type="similarity">
    <text evidence="2">Belongs to the TonB family.</text>
</comment>
<evidence type="ECO:0000313" key="13">
    <source>
        <dbReference type="Proteomes" id="UP000619761"/>
    </source>
</evidence>
<evidence type="ECO:0000256" key="1">
    <source>
        <dbReference type="ARBA" id="ARBA00004383"/>
    </source>
</evidence>
<comment type="caution">
    <text evidence="12">The sequence shown here is derived from an EMBL/GenBank/DDBJ whole genome shotgun (WGS) entry which is preliminary data.</text>
</comment>
<evidence type="ECO:0000256" key="7">
    <source>
        <dbReference type="ARBA" id="ARBA00022927"/>
    </source>
</evidence>
<name>A0ABQ3ATJ0_9GAMM</name>
<dbReference type="RefSeq" id="WP_189416193.1">
    <property type="nucleotide sequence ID" value="NZ_BMYZ01000001.1"/>
</dbReference>
<keyword evidence="7" id="KW-0653">Protein transport</keyword>
<keyword evidence="9 10" id="KW-0472">Membrane</keyword>
<evidence type="ECO:0000256" key="3">
    <source>
        <dbReference type="ARBA" id="ARBA00022448"/>
    </source>
</evidence>
<dbReference type="PANTHER" id="PTHR33446">
    <property type="entry name" value="PROTEIN TONB-RELATED"/>
    <property type="match status" value="1"/>
</dbReference>
<dbReference type="EMBL" id="BMYZ01000001">
    <property type="protein sequence ID" value="GGY66317.1"/>
    <property type="molecule type" value="Genomic_DNA"/>
</dbReference>
<evidence type="ECO:0000256" key="2">
    <source>
        <dbReference type="ARBA" id="ARBA00006555"/>
    </source>
</evidence>
<feature type="transmembrane region" description="Helical" evidence="10">
    <location>
        <begin position="12"/>
        <end position="30"/>
    </location>
</feature>
<dbReference type="PROSITE" id="PS52015">
    <property type="entry name" value="TONB_CTD"/>
    <property type="match status" value="1"/>
</dbReference>
<reference evidence="13" key="1">
    <citation type="journal article" date="2019" name="Int. J. Syst. Evol. Microbiol.">
        <title>The Global Catalogue of Microorganisms (GCM) 10K type strain sequencing project: providing services to taxonomists for standard genome sequencing and annotation.</title>
        <authorList>
            <consortium name="The Broad Institute Genomics Platform"/>
            <consortium name="The Broad Institute Genome Sequencing Center for Infectious Disease"/>
            <person name="Wu L."/>
            <person name="Ma J."/>
        </authorList>
    </citation>
    <scope>NUCLEOTIDE SEQUENCE [LARGE SCALE GENOMIC DNA]</scope>
    <source>
        <strain evidence="13">KCTC 32239</strain>
    </source>
</reference>
<protein>
    <recommendedName>
        <fullName evidence="11">TonB C-terminal domain-containing protein</fullName>
    </recommendedName>
</protein>
<proteinExistence type="inferred from homology"/>
<keyword evidence="6 10" id="KW-0812">Transmembrane</keyword>
<evidence type="ECO:0000256" key="10">
    <source>
        <dbReference type="SAM" id="Phobius"/>
    </source>
</evidence>
<evidence type="ECO:0000256" key="8">
    <source>
        <dbReference type="ARBA" id="ARBA00022989"/>
    </source>
</evidence>
<evidence type="ECO:0000256" key="5">
    <source>
        <dbReference type="ARBA" id="ARBA00022519"/>
    </source>
</evidence>
<dbReference type="InterPro" id="IPR037682">
    <property type="entry name" value="TonB_C"/>
</dbReference>
<evidence type="ECO:0000256" key="9">
    <source>
        <dbReference type="ARBA" id="ARBA00023136"/>
    </source>
</evidence>
<dbReference type="Pfam" id="PF03544">
    <property type="entry name" value="TonB_C"/>
    <property type="match status" value="1"/>
</dbReference>
<dbReference type="Proteomes" id="UP000619761">
    <property type="component" value="Unassembled WGS sequence"/>
</dbReference>
<comment type="subcellular location">
    <subcellularLocation>
        <location evidence="1">Cell inner membrane</location>
        <topology evidence="1">Single-pass membrane protein</topology>
        <orientation evidence="1">Periplasmic side</orientation>
    </subcellularLocation>
</comment>